<dbReference type="PROSITE" id="PS51257">
    <property type="entry name" value="PROKAR_LIPOPROTEIN"/>
    <property type="match status" value="1"/>
</dbReference>
<comment type="caution">
    <text evidence="7">The sequence shown here is derived from an EMBL/GenBank/DDBJ whole genome shotgun (WGS) entry which is preliminary data.</text>
</comment>
<dbReference type="PANTHER" id="PTHR43649:SF33">
    <property type="entry name" value="POLYGALACTURONAN_RHAMNOGALACTURONAN-BINDING PROTEIN YTCQ"/>
    <property type="match status" value="1"/>
</dbReference>
<evidence type="ECO:0000256" key="2">
    <source>
        <dbReference type="ARBA" id="ARBA00022729"/>
    </source>
</evidence>
<evidence type="ECO:0000256" key="1">
    <source>
        <dbReference type="ARBA" id="ARBA00022475"/>
    </source>
</evidence>
<gene>
    <name evidence="7" type="ORF">ACFFIA_16825</name>
</gene>
<feature type="chain" id="PRO_5045336849" evidence="6">
    <location>
        <begin position="23"/>
        <end position="433"/>
    </location>
</feature>
<keyword evidence="8" id="KW-1185">Reference proteome</keyword>
<dbReference type="InterPro" id="IPR050490">
    <property type="entry name" value="Bact_solute-bd_prot1"/>
</dbReference>
<dbReference type="Proteomes" id="UP001589867">
    <property type="component" value="Unassembled WGS sequence"/>
</dbReference>
<keyword evidence="1" id="KW-1003">Cell membrane</keyword>
<evidence type="ECO:0000313" key="8">
    <source>
        <dbReference type="Proteomes" id="UP001589867"/>
    </source>
</evidence>
<organism evidence="7 8">
    <name type="scientific">Phytohabitans kaempferiae</name>
    <dbReference type="NCBI Taxonomy" id="1620943"/>
    <lineage>
        <taxon>Bacteria</taxon>
        <taxon>Bacillati</taxon>
        <taxon>Actinomycetota</taxon>
        <taxon>Actinomycetes</taxon>
        <taxon>Micromonosporales</taxon>
        <taxon>Micromonosporaceae</taxon>
    </lineage>
</organism>
<protein>
    <submittedName>
        <fullName evidence="7">Extracellular solute-binding protein</fullName>
    </submittedName>
</protein>
<evidence type="ECO:0000256" key="3">
    <source>
        <dbReference type="ARBA" id="ARBA00023136"/>
    </source>
</evidence>
<evidence type="ECO:0000256" key="4">
    <source>
        <dbReference type="ARBA" id="ARBA00023139"/>
    </source>
</evidence>
<feature type="signal peptide" evidence="6">
    <location>
        <begin position="1"/>
        <end position="22"/>
    </location>
</feature>
<reference evidence="7 8" key="1">
    <citation type="submission" date="2024-09" db="EMBL/GenBank/DDBJ databases">
        <authorList>
            <person name="Sun Q."/>
            <person name="Mori K."/>
        </authorList>
    </citation>
    <scope>NUCLEOTIDE SEQUENCE [LARGE SCALE GENOMIC DNA]</scope>
    <source>
        <strain evidence="7 8">TBRC 3947</strain>
    </source>
</reference>
<evidence type="ECO:0000256" key="6">
    <source>
        <dbReference type="SAM" id="SignalP"/>
    </source>
</evidence>
<dbReference type="Gene3D" id="3.40.190.10">
    <property type="entry name" value="Periplasmic binding protein-like II"/>
    <property type="match status" value="2"/>
</dbReference>
<proteinExistence type="predicted"/>
<keyword evidence="4" id="KW-0564">Palmitate</keyword>
<evidence type="ECO:0000256" key="5">
    <source>
        <dbReference type="ARBA" id="ARBA00023288"/>
    </source>
</evidence>
<dbReference type="SUPFAM" id="SSF53850">
    <property type="entry name" value="Periplasmic binding protein-like II"/>
    <property type="match status" value="1"/>
</dbReference>
<dbReference type="PANTHER" id="PTHR43649">
    <property type="entry name" value="ARABINOSE-BINDING PROTEIN-RELATED"/>
    <property type="match status" value="1"/>
</dbReference>
<name>A0ABV6M488_9ACTN</name>
<dbReference type="InterPro" id="IPR006059">
    <property type="entry name" value="SBP"/>
</dbReference>
<dbReference type="RefSeq" id="WP_377251949.1">
    <property type="nucleotide sequence ID" value="NZ_JBHLUH010000030.1"/>
</dbReference>
<evidence type="ECO:0000313" key="7">
    <source>
        <dbReference type="EMBL" id="MFC0529318.1"/>
    </source>
</evidence>
<keyword evidence="2 6" id="KW-0732">Signal</keyword>
<dbReference type="Pfam" id="PF13416">
    <property type="entry name" value="SBP_bac_8"/>
    <property type="match status" value="1"/>
</dbReference>
<accession>A0ABV6M488</accession>
<sequence>MRRAFRALAGAALLAVALAATACSTTDSPGEQSDGKTTLTIWVPSLIQGAAKEFPSRFAQTDPDVSVNVVVIPNPFENNVLTKWAAGERPDILYFHGIGNFLAQLNPAKNLVDLSDRPFVGATLDGLLDNSTEFDGKIYGALVDFPGVDGVLYNKPVFDRLGLTAPNNFDDLLKLCDTIRAKDPKVAPIELAGGDKWPLQILAFQLFTDGLKANPGLIDDVNSNKATFNDPVFVAGYQGLKTAYERKCFNDDIKTASFENSQKRMISGEAAMTPTISVQTSIFVDAFGAEEVDKNLGFFPIAKDSNTAAWQTTGQAIYVPQTNEPARIEKAKAFVDWITSAQVAQEYVDSTKQYPVFEGVNAPTGIPLPLQEAYTAFQAGAIPQYQQNLKAAYGEFADYLGEMLFAGQSPQWVGEQMQTTFARNAKAQGLAGF</sequence>
<keyword evidence="5" id="KW-0449">Lipoprotein</keyword>
<dbReference type="EMBL" id="JBHLUH010000030">
    <property type="protein sequence ID" value="MFC0529318.1"/>
    <property type="molecule type" value="Genomic_DNA"/>
</dbReference>
<keyword evidence="3" id="KW-0472">Membrane</keyword>